<evidence type="ECO:0000259" key="2">
    <source>
        <dbReference type="Pfam" id="PF12172"/>
    </source>
</evidence>
<dbReference type="InterPro" id="IPR052513">
    <property type="entry name" value="Thioester_dehydratase-like"/>
</dbReference>
<proteinExistence type="predicted"/>
<dbReference type="Proteomes" id="UP001442841">
    <property type="component" value="Chromosome"/>
</dbReference>
<feature type="domain" description="ChsH2 rubredoxin-like zinc ribbon" evidence="2">
    <location>
        <begin position="22"/>
        <end position="55"/>
    </location>
</feature>
<name>A0ABZ3FKA9_9ACTN</name>
<dbReference type="RefSeq" id="WP_425307498.1">
    <property type="nucleotide sequence ID" value="NZ_CP154795.1"/>
</dbReference>
<evidence type="ECO:0000313" key="4">
    <source>
        <dbReference type="Proteomes" id="UP001442841"/>
    </source>
</evidence>
<dbReference type="Pfam" id="PF12172">
    <property type="entry name" value="zf-ChsH2"/>
    <property type="match status" value="1"/>
</dbReference>
<evidence type="ECO:0000259" key="1">
    <source>
        <dbReference type="Pfam" id="PF01796"/>
    </source>
</evidence>
<dbReference type="EMBL" id="CP154795">
    <property type="protein sequence ID" value="XAN06060.1"/>
    <property type="molecule type" value="Genomic_DNA"/>
</dbReference>
<feature type="domain" description="ChsH2 C-terminal OB-fold" evidence="1">
    <location>
        <begin position="57"/>
        <end position="114"/>
    </location>
</feature>
<dbReference type="Gene3D" id="6.10.30.10">
    <property type="match status" value="1"/>
</dbReference>
<gene>
    <name evidence="3" type="ORF">AADG42_01630</name>
</gene>
<dbReference type="InterPro" id="IPR012340">
    <property type="entry name" value="NA-bd_OB-fold"/>
</dbReference>
<dbReference type="Pfam" id="PF01796">
    <property type="entry name" value="OB_ChsH2_C"/>
    <property type="match status" value="1"/>
</dbReference>
<organism evidence="3 4">
    <name type="scientific">Ammonicoccus fulvus</name>
    <dbReference type="NCBI Taxonomy" id="3138240"/>
    <lineage>
        <taxon>Bacteria</taxon>
        <taxon>Bacillati</taxon>
        <taxon>Actinomycetota</taxon>
        <taxon>Actinomycetes</taxon>
        <taxon>Propionibacteriales</taxon>
        <taxon>Propionibacteriaceae</taxon>
        <taxon>Ammonicoccus</taxon>
    </lineage>
</organism>
<dbReference type="PANTHER" id="PTHR34075">
    <property type="entry name" value="BLR3430 PROTEIN"/>
    <property type="match status" value="1"/>
</dbReference>
<dbReference type="InterPro" id="IPR022002">
    <property type="entry name" value="ChsH2_Znr"/>
</dbReference>
<dbReference type="InterPro" id="IPR002878">
    <property type="entry name" value="ChsH2_C"/>
</dbReference>
<evidence type="ECO:0000313" key="3">
    <source>
        <dbReference type="EMBL" id="XAN06060.1"/>
    </source>
</evidence>
<keyword evidence="4" id="KW-1185">Reference proteome</keyword>
<accession>A0ABZ3FKA9</accession>
<dbReference type="PANTHER" id="PTHR34075:SF5">
    <property type="entry name" value="BLR3430 PROTEIN"/>
    <property type="match status" value="1"/>
</dbReference>
<reference evidence="3 4" key="1">
    <citation type="submission" date="2024-04" db="EMBL/GenBank/DDBJ databases">
        <title>Isolation of an actinomycete strain from pig manure.</title>
        <authorList>
            <person name="Gong T."/>
            <person name="Yu Z."/>
            <person name="An M."/>
            <person name="Wei C."/>
            <person name="Yang W."/>
            <person name="Liu L."/>
        </authorList>
    </citation>
    <scope>NUCLEOTIDE SEQUENCE [LARGE SCALE GENOMIC DNA]</scope>
    <source>
        <strain evidence="3 4">ZF39</strain>
    </source>
</reference>
<dbReference type="SUPFAM" id="SSF50249">
    <property type="entry name" value="Nucleic acid-binding proteins"/>
    <property type="match status" value="1"/>
</dbReference>
<protein>
    <submittedName>
        <fullName evidence="3">OB-fold domain-containing protein</fullName>
    </submittedName>
</protein>
<sequence length="135" mass="15015">MLNARTFKLPDAPQWLEEFWLAAGRGELVLRHCRACDRLHHYPRGICPWCSSADLGWQACAGTGVVETFSIVRHGEPYALAYVRLDEGVSVLTNLIGCEPEELSIGQPVRVVFEPAEGRTDFAVPCFTPVERTVS</sequence>